<evidence type="ECO:0000313" key="2">
    <source>
        <dbReference type="Proteomes" id="UP000234323"/>
    </source>
</evidence>
<keyword evidence="2" id="KW-1185">Reference proteome</keyword>
<reference evidence="1 2" key="1">
    <citation type="submission" date="2015-10" db="EMBL/GenBank/DDBJ databases">
        <title>Genome analyses suggest a sexual origin of heterokaryosis in a supposedly ancient asexual fungus.</title>
        <authorList>
            <person name="Ropars J."/>
            <person name="Sedzielewska K."/>
            <person name="Noel J."/>
            <person name="Charron P."/>
            <person name="Farinelli L."/>
            <person name="Marton T."/>
            <person name="Kruger M."/>
            <person name="Pelin A."/>
            <person name="Brachmann A."/>
            <person name="Corradi N."/>
        </authorList>
    </citation>
    <scope>NUCLEOTIDE SEQUENCE [LARGE SCALE GENOMIC DNA]</scope>
    <source>
        <strain evidence="1 2">A4</strain>
    </source>
</reference>
<evidence type="ECO:0008006" key="3">
    <source>
        <dbReference type="Google" id="ProtNLM"/>
    </source>
</evidence>
<dbReference type="AlphaFoldDB" id="A0A2I1HN51"/>
<comment type="caution">
    <text evidence="1">The sequence shown here is derived from an EMBL/GenBank/DDBJ whole genome shotgun (WGS) entry which is preliminary data.</text>
</comment>
<proteinExistence type="predicted"/>
<protein>
    <recommendedName>
        <fullName evidence="3">Protein kinase domain-containing protein</fullName>
    </recommendedName>
</protein>
<evidence type="ECO:0000313" key="1">
    <source>
        <dbReference type="EMBL" id="PKY60287.1"/>
    </source>
</evidence>
<feature type="non-terminal residue" evidence="1">
    <location>
        <position position="57"/>
    </location>
</feature>
<dbReference type="EMBL" id="LLXI01004128">
    <property type="protein sequence ID" value="PKY60287.1"/>
    <property type="molecule type" value="Genomic_DNA"/>
</dbReference>
<gene>
    <name evidence="1" type="ORF">RhiirA4_483834</name>
</gene>
<organism evidence="1 2">
    <name type="scientific">Rhizophagus irregularis</name>
    <dbReference type="NCBI Taxonomy" id="588596"/>
    <lineage>
        <taxon>Eukaryota</taxon>
        <taxon>Fungi</taxon>
        <taxon>Fungi incertae sedis</taxon>
        <taxon>Mucoromycota</taxon>
        <taxon>Glomeromycotina</taxon>
        <taxon>Glomeromycetes</taxon>
        <taxon>Glomerales</taxon>
        <taxon>Glomeraceae</taxon>
        <taxon>Rhizophagus</taxon>
    </lineage>
</organism>
<accession>A0A2I1HN51</accession>
<dbReference type="Proteomes" id="UP000234323">
    <property type="component" value="Unassembled WGS sequence"/>
</dbReference>
<sequence length="57" mass="6690">MANNSNSKNFNMTVLTQWLEGAVIENYINYCDYSEFKNIQFINNGAFGDVYRAIWKK</sequence>
<name>A0A2I1HN51_9GLOM</name>